<comment type="caution">
    <text evidence="3">The sequence shown here is derived from an EMBL/GenBank/DDBJ whole genome shotgun (WGS) entry which is preliminary data.</text>
</comment>
<feature type="transmembrane region" description="Helical" evidence="2">
    <location>
        <begin position="124"/>
        <end position="148"/>
    </location>
</feature>
<dbReference type="RefSeq" id="WP_017894995.1">
    <property type="nucleotide sequence ID" value="NZ_CBXI010000040.1"/>
</dbReference>
<feature type="transmembrane region" description="Helical" evidence="2">
    <location>
        <begin position="160"/>
        <end position="183"/>
    </location>
</feature>
<dbReference type="OrthoDB" id="1655249at2"/>
<evidence type="ECO:0000256" key="1">
    <source>
        <dbReference type="SAM" id="Coils"/>
    </source>
</evidence>
<evidence type="ECO:0008006" key="5">
    <source>
        <dbReference type="Google" id="ProtNLM"/>
    </source>
</evidence>
<keyword evidence="4" id="KW-1185">Reference proteome</keyword>
<dbReference type="GeneID" id="29420755"/>
<dbReference type="Proteomes" id="UP000019482">
    <property type="component" value="Unassembled WGS sequence"/>
</dbReference>
<dbReference type="EMBL" id="CBXI010000040">
    <property type="protein sequence ID" value="CDL92055.1"/>
    <property type="molecule type" value="Genomic_DNA"/>
</dbReference>
<organism evidence="3 4">
    <name type="scientific">Clostridium tyrobutyricum DIVETGP</name>
    <dbReference type="NCBI Taxonomy" id="1408889"/>
    <lineage>
        <taxon>Bacteria</taxon>
        <taxon>Bacillati</taxon>
        <taxon>Bacillota</taxon>
        <taxon>Clostridia</taxon>
        <taxon>Eubacteriales</taxon>
        <taxon>Clostridiaceae</taxon>
        <taxon>Clostridium</taxon>
    </lineage>
</organism>
<keyword evidence="2" id="KW-1133">Transmembrane helix</keyword>
<feature type="transmembrane region" description="Helical" evidence="2">
    <location>
        <begin position="100"/>
        <end position="118"/>
    </location>
</feature>
<evidence type="ECO:0000313" key="3">
    <source>
        <dbReference type="EMBL" id="CDL92055.1"/>
    </source>
</evidence>
<evidence type="ECO:0000256" key="2">
    <source>
        <dbReference type="SAM" id="Phobius"/>
    </source>
</evidence>
<evidence type="ECO:0000313" key="4">
    <source>
        <dbReference type="Proteomes" id="UP000019482"/>
    </source>
</evidence>
<protein>
    <recommendedName>
        <fullName evidence="5">DUF1129 family protein</fullName>
    </recommendedName>
</protein>
<sequence>MNKHDNSVEKIINLNNQLREKLSNENKEYYEQLLLYIRSAGLFYDDYEIENLLLQILQDIISAQNDSQSAEDFFGKSPQVAADELIHNLGKCSKKQTLKLVMLIFGISFFFTILNTLTDPDKGINILILILNGILSFLIVGIVFFIIHKSVYTKIIKGKIASFVVLWVFCVLIIGSFVLIQLFTPSILTLHLSKSLGILAIVILIIAVTIWAFSHEKQDRKIWLPFLPFIWISGIIGIISRLSLTEKWMTSSNGKITIVILIVFGMIVFWALTYFSLKEKKE</sequence>
<proteinExistence type="predicted"/>
<name>W6N721_CLOTY</name>
<gene>
    <name evidence="3" type="ORF">CTDIVETGP_2125</name>
</gene>
<accession>W6N721</accession>
<feature type="transmembrane region" description="Helical" evidence="2">
    <location>
        <begin position="256"/>
        <end position="277"/>
    </location>
</feature>
<keyword evidence="1" id="KW-0175">Coiled coil</keyword>
<keyword evidence="2" id="KW-0472">Membrane</keyword>
<feature type="transmembrane region" description="Helical" evidence="2">
    <location>
        <begin position="226"/>
        <end position="244"/>
    </location>
</feature>
<reference evidence="3 4" key="1">
    <citation type="journal article" date="2015" name="Genome Announc.">
        <title>Draft Genome Sequence of Clostridium tyrobutyricum Strain DIVETGP, Isolated from Cow's Milk for Grana Padano Production.</title>
        <authorList>
            <person name="Soggiu A."/>
            <person name="Piras C."/>
            <person name="Gaiarsa S."/>
            <person name="Sassera D."/>
            <person name="Roncada P."/>
            <person name="Bendixen E."/>
            <person name="Brasca M."/>
            <person name="Bonizzi L."/>
        </authorList>
    </citation>
    <scope>NUCLEOTIDE SEQUENCE [LARGE SCALE GENOMIC DNA]</scope>
    <source>
        <strain evidence="3 4">DIVETGP</strain>
    </source>
</reference>
<keyword evidence="2" id="KW-0812">Transmembrane</keyword>
<feature type="transmembrane region" description="Helical" evidence="2">
    <location>
        <begin position="195"/>
        <end position="214"/>
    </location>
</feature>
<dbReference type="SUPFAM" id="SSF158560">
    <property type="entry name" value="BH3980-like"/>
    <property type="match status" value="1"/>
</dbReference>
<dbReference type="AlphaFoldDB" id="W6N721"/>
<feature type="coiled-coil region" evidence="1">
    <location>
        <begin position="1"/>
        <end position="28"/>
    </location>
</feature>